<dbReference type="Proteomes" id="UP001152523">
    <property type="component" value="Unassembled WGS sequence"/>
</dbReference>
<evidence type="ECO:0000259" key="2">
    <source>
        <dbReference type="Pfam" id="PF24964"/>
    </source>
</evidence>
<dbReference type="Pfam" id="PF24964">
    <property type="entry name" value="DUF7769"/>
    <property type="match status" value="1"/>
</dbReference>
<evidence type="ECO:0000256" key="1">
    <source>
        <dbReference type="SAM" id="MobiDB-lite"/>
    </source>
</evidence>
<reference evidence="3" key="1">
    <citation type="submission" date="2022-07" db="EMBL/GenBank/DDBJ databases">
        <authorList>
            <person name="Macas J."/>
            <person name="Novak P."/>
            <person name="Neumann P."/>
        </authorList>
    </citation>
    <scope>NUCLEOTIDE SEQUENCE</scope>
</reference>
<comment type="caution">
    <text evidence="3">The sequence shown here is derived from an EMBL/GenBank/DDBJ whole genome shotgun (WGS) entry which is preliminary data.</text>
</comment>
<organism evidence="3 4">
    <name type="scientific">Cuscuta epithymum</name>
    <dbReference type="NCBI Taxonomy" id="186058"/>
    <lineage>
        <taxon>Eukaryota</taxon>
        <taxon>Viridiplantae</taxon>
        <taxon>Streptophyta</taxon>
        <taxon>Embryophyta</taxon>
        <taxon>Tracheophyta</taxon>
        <taxon>Spermatophyta</taxon>
        <taxon>Magnoliopsida</taxon>
        <taxon>eudicotyledons</taxon>
        <taxon>Gunneridae</taxon>
        <taxon>Pentapetalae</taxon>
        <taxon>asterids</taxon>
        <taxon>lamiids</taxon>
        <taxon>Solanales</taxon>
        <taxon>Convolvulaceae</taxon>
        <taxon>Cuscuteae</taxon>
        <taxon>Cuscuta</taxon>
        <taxon>Cuscuta subgen. Cuscuta</taxon>
    </lineage>
</organism>
<evidence type="ECO:0000313" key="3">
    <source>
        <dbReference type="EMBL" id="CAH9130533.1"/>
    </source>
</evidence>
<protein>
    <recommendedName>
        <fullName evidence="2">DUF7769 domain-containing protein</fullName>
    </recommendedName>
</protein>
<sequence length="100" mass="11252">MDTTTTTLVPVRRKTNLSDSERQAIVDLLRERRHQVGGTLQKGSISETPAAFNVKTKTISRIWAHASRIWALGGCNRGDRPRPEKIEGKNRPKNISLYVV</sequence>
<evidence type="ECO:0000313" key="4">
    <source>
        <dbReference type="Proteomes" id="UP001152523"/>
    </source>
</evidence>
<feature type="domain" description="DUF7769" evidence="2">
    <location>
        <begin position="17"/>
        <end position="68"/>
    </location>
</feature>
<dbReference type="InterPro" id="IPR056671">
    <property type="entry name" value="DUF7769"/>
</dbReference>
<dbReference type="AlphaFoldDB" id="A0AAV0F4S0"/>
<gene>
    <name evidence="3" type="ORF">CEPIT_LOCUS30702</name>
</gene>
<proteinExistence type="predicted"/>
<name>A0AAV0F4S0_9ASTE</name>
<feature type="compositionally biased region" description="Basic and acidic residues" evidence="1">
    <location>
        <begin position="78"/>
        <end position="90"/>
    </location>
</feature>
<accession>A0AAV0F4S0</accession>
<dbReference type="EMBL" id="CAMAPF010000962">
    <property type="protein sequence ID" value="CAH9130533.1"/>
    <property type="molecule type" value="Genomic_DNA"/>
</dbReference>
<keyword evidence="4" id="KW-1185">Reference proteome</keyword>
<feature type="region of interest" description="Disordered" evidence="1">
    <location>
        <begin position="78"/>
        <end position="100"/>
    </location>
</feature>